<evidence type="ECO:0000313" key="3">
    <source>
        <dbReference type="Proteomes" id="UP001491310"/>
    </source>
</evidence>
<gene>
    <name evidence="2" type="ORF">WJX75_003967</name>
</gene>
<evidence type="ECO:0000313" key="2">
    <source>
        <dbReference type="EMBL" id="KAK9901095.1"/>
    </source>
</evidence>
<keyword evidence="3" id="KW-1185">Reference proteome</keyword>
<feature type="region of interest" description="Disordered" evidence="1">
    <location>
        <begin position="1"/>
        <end position="43"/>
    </location>
</feature>
<protein>
    <recommendedName>
        <fullName evidence="4">CCHC-type domain-containing protein</fullName>
    </recommendedName>
</protein>
<dbReference type="EMBL" id="JALJOT010000019">
    <property type="protein sequence ID" value="KAK9901095.1"/>
    <property type="molecule type" value="Genomic_DNA"/>
</dbReference>
<feature type="compositionally biased region" description="Basic and acidic residues" evidence="1">
    <location>
        <begin position="119"/>
        <end position="128"/>
    </location>
</feature>
<feature type="region of interest" description="Disordered" evidence="1">
    <location>
        <begin position="109"/>
        <end position="128"/>
    </location>
</feature>
<dbReference type="Proteomes" id="UP001491310">
    <property type="component" value="Unassembled WGS sequence"/>
</dbReference>
<evidence type="ECO:0000256" key="1">
    <source>
        <dbReference type="SAM" id="MobiDB-lite"/>
    </source>
</evidence>
<sequence>MGAGKGGQGGGNKKRTRDAEAPSAQPPAKRPATGKGGAKQSDSEFARLAGTHVAFKDSTKSKPFSQQLLSACRARDACLFCTGDGHRMFDCPDLNADLARKKRLRDAYVAQKTGNKPGNKRDKGQPKG</sequence>
<name>A0ABR2YAQ8_9CHLO</name>
<reference evidence="2 3" key="1">
    <citation type="journal article" date="2024" name="Nat. Commun.">
        <title>Phylogenomics reveals the evolutionary origins of lichenization in chlorophyte algae.</title>
        <authorList>
            <person name="Puginier C."/>
            <person name="Libourel C."/>
            <person name="Otte J."/>
            <person name="Skaloud P."/>
            <person name="Haon M."/>
            <person name="Grisel S."/>
            <person name="Petersen M."/>
            <person name="Berrin J.G."/>
            <person name="Delaux P.M."/>
            <person name="Dal Grande F."/>
            <person name="Keller J."/>
        </authorList>
    </citation>
    <scope>NUCLEOTIDE SEQUENCE [LARGE SCALE GENOMIC DNA]</scope>
    <source>
        <strain evidence="2 3">SAG 216-7</strain>
    </source>
</reference>
<organism evidence="2 3">
    <name type="scientific">Coccomyxa subellipsoidea</name>
    <dbReference type="NCBI Taxonomy" id="248742"/>
    <lineage>
        <taxon>Eukaryota</taxon>
        <taxon>Viridiplantae</taxon>
        <taxon>Chlorophyta</taxon>
        <taxon>core chlorophytes</taxon>
        <taxon>Trebouxiophyceae</taxon>
        <taxon>Trebouxiophyceae incertae sedis</taxon>
        <taxon>Coccomyxaceae</taxon>
        <taxon>Coccomyxa</taxon>
    </lineage>
</organism>
<evidence type="ECO:0008006" key="4">
    <source>
        <dbReference type="Google" id="ProtNLM"/>
    </source>
</evidence>
<proteinExistence type="predicted"/>
<feature type="compositionally biased region" description="Gly residues" evidence="1">
    <location>
        <begin position="1"/>
        <end position="11"/>
    </location>
</feature>
<comment type="caution">
    <text evidence="2">The sequence shown here is derived from an EMBL/GenBank/DDBJ whole genome shotgun (WGS) entry which is preliminary data.</text>
</comment>
<accession>A0ABR2YAQ8</accession>